<organism evidence="1 2">
    <name type="scientific">Aldrovandia affinis</name>
    <dbReference type="NCBI Taxonomy" id="143900"/>
    <lineage>
        <taxon>Eukaryota</taxon>
        <taxon>Metazoa</taxon>
        <taxon>Chordata</taxon>
        <taxon>Craniata</taxon>
        <taxon>Vertebrata</taxon>
        <taxon>Euteleostomi</taxon>
        <taxon>Actinopterygii</taxon>
        <taxon>Neopterygii</taxon>
        <taxon>Teleostei</taxon>
        <taxon>Notacanthiformes</taxon>
        <taxon>Halosauridae</taxon>
        <taxon>Aldrovandia</taxon>
    </lineage>
</organism>
<protein>
    <submittedName>
        <fullName evidence="1">Uncharacterized protein</fullName>
    </submittedName>
</protein>
<dbReference type="PANTHER" id="PTHR47510">
    <property type="entry name" value="REVERSE TRANSCRIPTASE DOMAIN-CONTAINING PROTEIN"/>
    <property type="match status" value="1"/>
</dbReference>
<gene>
    <name evidence="1" type="ORF">AAFF_G00216780</name>
</gene>
<reference evidence="1" key="1">
    <citation type="journal article" date="2023" name="Science">
        <title>Genome structures resolve the early diversification of teleost fishes.</title>
        <authorList>
            <person name="Parey E."/>
            <person name="Louis A."/>
            <person name="Montfort J."/>
            <person name="Bouchez O."/>
            <person name="Roques C."/>
            <person name="Iampietro C."/>
            <person name="Lluch J."/>
            <person name="Castinel A."/>
            <person name="Donnadieu C."/>
            <person name="Desvignes T."/>
            <person name="Floi Bucao C."/>
            <person name="Jouanno E."/>
            <person name="Wen M."/>
            <person name="Mejri S."/>
            <person name="Dirks R."/>
            <person name="Jansen H."/>
            <person name="Henkel C."/>
            <person name="Chen W.J."/>
            <person name="Zahm M."/>
            <person name="Cabau C."/>
            <person name="Klopp C."/>
            <person name="Thompson A.W."/>
            <person name="Robinson-Rechavi M."/>
            <person name="Braasch I."/>
            <person name="Lecointre G."/>
            <person name="Bobe J."/>
            <person name="Postlethwait J.H."/>
            <person name="Berthelot C."/>
            <person name="Roest Crollius H."/>
            <person name="Guiguen Y."/>
        </authorList>
    </citation>
    <scope>NUCLEOTIDE SEQUENCE</scope>
    <source>
        <strain evidence="1">NC1722</strain>
    </source>
</reference>
<evidence type="ECO:0000313" key="1">
    <source>
        <dbReference type="EMBL" id="KAJ8383605.1"/>
    </source>
</evidence>
<keyword evidence="2" id="KW-1185">Reference proteome</keyword>
<dbReference type="AlphaFoldDB" id="A0AAD7RGG5"/>
<dbReference type="PANTHER" id="PTHR47510:SF3">
    <property type="entry name" value="ENDO_EXONUCLEASE_PHOSPHATASE DOMAIN-CONTAINING PROTEIN"/>
    <property type="match status" value="1"/>
</dbReference>
<dbReference type="EMBL" id="JAINUG010000289">
    <property type="protein sequence ID" value="KAJ8383605.1"/>
    <property type="molecule type" value="Genomic_DNA"/>
</dbReference>
<sequence>MDNVTVDTRIRVYPNQKPWMTKEVQSLLRIRDTTFRFGDGTQYSAAKANQKRGKKKIEDHFTSNNIRQVWQGVQHITSYRPSNASLAEELNLFFARFEVKSPEAATSHPPALSSHILTVEEHERDLCQHDMTPPANPVQRFKDQAPRKSLANCKVISKF</sequence>
<dbReference type="Proteomes" id="UP001221898">
    <property type="component" value="Unassembled WGS sequence"/>
</dbReference>
<accession>A0AAD7RGG5</accession>
<proteinExistence type="predicted"/>
<name>A0AAD7RGG5_9TELE</name>
<comment type="caution">
    <text evidence="1">The sequence shown here is derived from an EMBL/GenBank/DDBJ whole genome shotgun (WGS) entry which is preliminary data.</text>
</comment>
<evidence type="ECO:0000313" key="2">
    <source>
        <dbReference type="Proteomes" id="UP001221898"/>
    </source>
</evidence>